<accession>A0A226F4T3</accession>
<feature type="region of interest" description="Disordered" evidence="5">
    <location>
        <begin position="1101"/>
        <end position="1162"/>
    </location>
</feature>
<feature type="compositionally biased region" description="Polar residues" evidence="5">
    <location>
        <begin position="133"/>
        <end position="143"/>
    </location>
</feature>
<keyword evidence="9" id="KW-1185">Reference proteome</keyword>
<dbReference type="AlphaFoldDB" id="A0A226F4T3"/>
<feature type="compositionally biased region" description="Polar residues" evidence="5">
    <location>
        <begin position="1101"/>
        <end position="1116"/>
    </location>
</feature>
<sequence>MKILSLLVVLLAFCRETRHQFPIFYPPFSLSLANEEFIEPSPPVVQEESNVISNNHQNTLNNDHPSPIIPPPSSVVENPAIQDATKVYVDQTNNDFPNISPPFKTTQSLQSEQKPVADDGKPSAPNEIDSADSAVSSQNQNVIQGEVEGGEGNKTNDDTHGSQTEKHSPPPGPVVLDTQKRGDEDEPIPSYMEWAQKKQMELKSNSAGQNGHSGVAGGGGQGSHHQAQNGHGQNGGKNGSVTSATGVDAKNFASPDCGAKVVQSNAESQNPSGVLSSSHDEYMLNKCGTTIWFVVELCEPLTIERISIGNLELFSSSPKEVEFGISDRYPTRDWVKLGPFTLPDARAIHPVVLPATNASTFGKFVKFSVHSHHGSEHYCPISVIRVNGKSEYEVLESETTHQEDESKEGGALYEEPIEEVATQNTGEASGGKVGGLKDAVLNMLNKAVQSIVRRGFSSSNSEANGETDQLSLLKSQCRSILQCVPHSHLTHDIYRLLSCNSSILLPFLAANSPWCGWDYCHATFETRSIGLPWQPEGFYASLFGGPSVLIALCHYLKPMTDGCDPTCLAMNNNTFHQDNVSEYINESFVAENNTIGGFTVQVEHQPQIPPTTSSGHETLEEPSGLPKPTTDTVQDTTQPPVVQQLDAPPVQASGYIPSTLPTGSGANLNSGSPPQQPHLQQQQQQQQQETQIQPPAPVSPEDIASMQQGQPQQKESVFVRLTNRIKNLERNQSLTASYLEELSKRFKKQNEDNAILAESNRKTMNETRVKMFQLDEFYRQESQSLRRNLDDVRERLFNVQLQRSLLVIICLSQTMLIIGAIVWGKKKFANLQQQTIDQMMTPSVSSRRQTLTDVLLYHEKRRESDPLLSTASCMQPLHSRNVDSMDSSAEATRVLVMRKRSNSDTVPSEKAKRRKEKRIKKQLANAKTGLQVTDSKLPLPPITSSVPLQTTGIKTLDKINPEFTFKMPKSRSGDNGFFDVPKTTTTITKPKENVDPQFSESIVTSNLNLPKSRSLTNSNSNSPTLQLRPQTLQQAKTTLSTSLARKDDDFTLQPKISSSAFVQDPIISTSTRFALLASPTRESHSPSPSFSSSRERYFPTLSGNTVSVPPSISTPYHRSGSTESSASTGSTQSGSLSQTSSGGLTGIFNNGHRPASISSNDSSAIPASALLEGQVKKGRKGGLKAFMPKFFDR</sequence>
<evidence type="ECO:0000256" key="3">
    <source>
        <dbReference type="ARBA" id="ARBA00022989"/>
    </source>
</evidence>
<dbReference type="InterPro" id="IPR012919">
    <property type="entry name" value="SUN_dom"/>
</dbReference>
<evidence type="ECO:0000313" key="8">
    <source>
        <dbReference type="EMBL" id="OXA64815.1"/>
    </source>
</evidence>
<keyword evidence="6" id="KW-0732">Signal</keyword>
<feature type="region of interest" description="Disordered" evidence="5">
    <location>
        <begin position="605"/>
        <end position="636"/>
    </location>
</feature>
<evidence type="ECO:0000256" key="2">
    <source>
        <dbReference type="ARBA" id="ARBA00022692"/>
    </source>
</evidence>
<dbReference type="OMA" id="CGWDYCH"/>
<feature type="compositionally biased region" description="Low complexity" evidence="5">
    <location>
        <begin position="1119"/>
        <end position="1142"/>
    </location>
</feature>
<dbReference type="OrthoDB" id="266334at2759"/>
<evidence type="ECO:0000256" key="1">
    <source>
        <dbReference type="ARBA" id="ARBA00004308"/>
    </source>
</evidence>
<feature type="domain" description="SUN" evidence="7">
    <location>
        <begin position="219"/>
        <end position="391"/>
    </location>
</feature>
<evidence type="ECO:0000313" key="9">
    <source>
        <dbReference type="Proteomes" id="UP000198287"/>
    </source>
</evidence>
<feature type="region of interest" description="Disordered" evidence="5">
    <location>
        <begin position="899"/>
        <end position="918"/>
    </location>
</feature>
<dbReference type="Proteomes" id="UP000198287">
    <property type="component" value="Unassembled WGS sequence"/>
</dbReference>
<dbReference type="Pfam" id="PF07738">
    <property type="entry name" value="Sad1_UNC"/>
    <property type="match status" value="1"/>
</dbReference>
<evidence type="ECO:0000256" key="4">
    <source>
        <dbReference type="ARBA" id="ARBA00023136"/>
    </source>
</evidence>
<gene>
    <name evidence="8" type="ORF">Fcan01_03106</name>
</gene>
<feature type="signal peptide" evidence="6">
    <location>
        <begin position="1"/>
        <end position="19"/>
    </location>
</feature>
<dbReference type="EMBL" id="LNIX01000001">
    <property type="protein sequence ID" value="OXA64815.1"/>
    <property type="molecule type" value="Genomic_DNA"/>
</dbReference>
<dbReference type="InterPro" id="IPR045120">
    <property type="entry name" value="Suco/Slp1-like"/>
</dbReference>
<feature type="compositionally biased region" description="Polar residues" evidence="5">
    <location>
        <begin position="92"/>
        <end position="113"/>
    </location>
</feature>
<feature type="region of interest" description="Disordered" evidence="5">
    <location>
        <begin position="199"/>
        <end position="247"/>
    </location>
</feature>
<protein>
    <submittedName>
        <fullName evidence="8">SUN domain-containing ossification factor</fullName>
    </submittedName>
</protein>
<evidence type="ECO:0000256" key="6">
    <source>
        <dbReference type="SAM" id="SignalP"/>
    </source>
</evidence>
<feature type="compositionally biased region" description="Polar residues" evidence="5">
    <location>
        <begin position="659"/>
        <end position="672"/>
    </location>
</feature>
<feature type="compositionally biased region" description="Basic and acidic residues" evidence="5">
    <location>
        <begin position="154"/>
        <end position="168"/>
    </location>
</feature>
<evidence type="ECO:0000256" key="5">
    <source>
        <dbReference type="SAM" id="MobiDB-lite"/>
    </source>
</evidence>
<evidence type="ECO:0000259" key="7">
    <source>
        <dbReference type="PROSITE" id="PS51469"/>
    </source>
</evidence>
<keyword evidence="3" id="KW-1133">Transmembrane helix</keyword>
<feature type="compositionally biased region" description="Low complexity" evidence="5">
    <location>
        <begin position="677"/>
        <end position="693"/>
    </location>
</feature>
<dbReference type="STRING" id="158441.A0A226F4T3"/>
<feature type="compositionally biased region" description="Polar residues" evidence="5">
    <location>
        <begin position="705"/>
        <end position="715"/>
    </location>
</feature>
<feature type="region of interest" description="Disordered" evidence="5">
    <location>
        <begin position="651"/>
        <end position="715"/>
    </location>
</feature>
<organism evidence="8 9">
    <name type="scientific">Folsomia candida</name>
    <name type="common">Springtail</name>
    <dbReference type="NCBI Taxonomy" id="158441"/>
    <lineage>
        <taxon>Eukaryota</taxon>
        <taxon>Metazoa</taxon>
        <taxon>Ecdysozoa</taxon>
        <taxon>Arthropoda</taxon>
        <taxon>Hexapoda</taxon>
        <taxon>Collembola</taxon>
        <taxon>Entomobryomorpha</taxon>
        <taxon>Isotomoidea</taxon>
        <taxon>Isotomidae</taxon>
        <taxon>Proisotominae</taxon>
        <taxon>Folsomia</taxon>
    </lineage>
</organism>
<proteinExistence type="predicted"/>
<dbReference type="PANTHER" id="PTHR12953:SF0">
    <property type="entry name" value="SUN DOMAIN-CONTAINING OSSIFICATION FACTOR"/>
    <property type="match status" value="1"/>
</dbReference>
<reference evidence="8 9" key="1">
    <citation type="submission" date="2015-12" db="EMBL/GenBank/DDBJ databases">
        <title>The genome of Folsomia candida.</title>
        <authorList>
            <person name="Faddeeva A."/>
            <person name="Derks M.F."/>
            <person name="Anvar Y."/>
            <person name="Smit S."/>
            <person name="Van Straalen N."/>
            <person name="Roelofs D."/>
        </authorList>
    </citation>
    <scope>NUCLEOTIDE SEQUENCE [LARGE SCALE GENOMIC DNA]</scope>
    <source>
        <strain evidence="8 9">VU population</strain>
        <tissue evidence="8">Whole body</tissue>
    </source>
</reference>
<comment type="subcellular location">
    <subcellularLocation>
        <location evidence="1">Endomembrane system</location>
    </subcellularLocation>
</comment>
<feature type="region of interest" description="Disordered" evidence="5">
    <location>
        <begin position="1077"/>
        <end position="1096"/>
    </location>
</feature>
<dbReference type="GO" id="GO:0012505">
    <property type="term" value="C:endomembrane system"/>
    <property type="evidence" value="ECO:0007669"/>
    <property type="project" value="UniProtKB-SubCell"/>
</dbReference>
<feature type="chain" id="PRO_5013347883" evidence="6">
    <location>
        <begin position="20"/>
        <end position="1193"/>
    </location>
</feature>
<dbReference type="GO" id="GO:0016020">
    <property type="term" value="C:membrane"/>
    <property type="evidence" value="ECO:0007669"/>
    <property type="project" value="InterPro"/>
</dbReference>
<feature type="region of interest" description="Disordered" evidence="5">
    <location>
        <begin position="92"/>
        <end position="187"/>
    </location>
</feature>
<dbReference type="GO" id="GO:0034975">
    <property type="term" value="P:protein folding in endoplasmic reticulum"/>
    <property type="evidence" value="ECO:0007669"/>
    <property type="project" value="TreeGrafter"/>
</dbReference>
<keyword evidence="2" id="KW-0812">Transmembrane</keyword>
<dbReference type="GO" id="GO:0005737">
    <property type="term" value="C:cytoplasm"/>
    <property type="evidence" value="ECO:0007669"/>
    <property type="project" value="TreeGrafter"/>
</dbReference>
<dbReference type="PROSITE" id="PS51469">
    <property type="entry name" value="SUN"/>
    <property type="match status" value="1"/>
</dbReference>
<keyword evidence="4" id="KW-0472">Membrane</keyword>
<dbReference type="PANTHER" id="PTHR12953">
    <property type="entry name" value="MEMBRANE PROTEIN CH1 RELATED"/>
    <property type="match status" value="1"/>
</dbReference>
<comment type="caution">
    <text evidence="8">The sequence shown here is derived from an EMBL/GenBank/DDBJ whole genome shotgun (WGS) entry which is preliminary data.</text>
</comment>
<name>A0A226F4T3_FOLCA</name>